<reference evidence="2 3" key="1">
    <citation type="submission" date="2018-06" db="EMBL/GenBank/DDBJ databases">
        <title>Comparative genomics reveals the genomic features of Rhizophagus irregularis, R. cerebriforme, R. diaphanum and Gigaspora rosea, and their symbiotic lifestyle signature.</title>
        <authorList>
            <person name="Morin E."/>
            <person name="San Clemente H."/>
            <person name="Chen E.C.H."/>
            <person name="De La Providencia I."/>
            <person name="Hainaut M."/>
            <person name="Kuo A."/>
            <person name="Kohler A."/>
            <person name="Murat C."/>
            <person name="Tang N."/>
            <person name="Roy S."/>
            <person name="Loubradou J."/>
            <person name="Henrissat B."/>
            <person name="Grigoriev I.V."/>
            <person name="Corradi N."/>
            <person name="Roux C."/>
            <person name="Martin F.M."/>
        </authorList>
    </citation>
    <scope>NUCLEOTIDE SEQUENCE [LARGE SCALE GENOMIC DNA]</scope>
    <source>
        <strain evidence="2 3">DAOM 194757</strain>
    </source>
</reference>
<keyword evidence="1" id="KW-0812">Transmembrane</keyword>
<name>A0A397W5I7_9GLOM</name>
<gene>
    <name evidence="2" type="ORF">C2G38_2160401</name>
</gene>
<comment type="caution">
    <text evidence="2">The sequence shown here is derived from an EMBL/GenBank/DDBJ whole genome shotgun (WGS) entry which is preliminary data.</text>
</comment>
<proteinExistence type="predicted"/>
<keyword evidence="3" id="KW-1185">Reference proteome</keyword>
<evidence type="ECO:0000313" key="3">
    <source>
        <dbReference type="Proteomes" id="UP000266673"/>
    </source>
</evidence>
<dbReference type="AlphaFoldDB" id="A0A397W5I7"/>
<dbReference type="OrthoDB" id="2433815at2759"/>
<protein>
    <submittedName>
        <fullName evidence="2">Uncharacterized protein</fullName>
    </submittedName>
</protein>
<keyword evidence="1" id="KW-0472">Membrane</keyword>
<feature type="transmembrane region" description="Helical" evidence="1">
    <location>
        <begin position="103"/>
        <end position="127"/>
    </location>
</feature>
<sequence length="134" mass="14898">MSSDTTSSKILTDDYCKWHSNLVDLPSSQTDKIHSRLYKAYMEETGLDPWIKSETSESSQLARPKRMPIIISHKIALLKFPSFQKRKMDYCGSGGVITHNGGIIIISGGVISLGGGGFLITAHFSFLNKKKYNK</sequence>
<evidence type="ECO:0000256" key="1">
    <source>
        <dbReference type="SAM" id="Phobius"/>
    </source>
</evidence>
<organism evidence="2 3">
    <name type="scientific">Gigaspora rosea</name>
    <dbReference type="NCBI Taxonomy" id="44941"/>
    <lineage>
        <taxon>Eukaryota</taxon>
        <taxon>Fungi</taxon>
        <taxon>Fungi incertae sedis</taxon>
        <taxon>Mucoromycota</taxon>
        <taxon>Glomeromycotina</taxon>
        <taxon>Glomeromycetes</taxon>
        <taxon>Diversisporales</taxon>
        <taxon>Gigasporaceae</taxon>
        <taxon>Gigaspora</taxon>
    </lineage>
</organism>
<evidence type="ECO:0000313" key="2">
    <source>
        <dbReference type="EMBL" id="RIB27533.1"/>
    </source>
</evidence>
<dbReference type="Proteomes" id="UP000266673">
    <property type="component" value="Unassembled WGS sequence"/>
</dbReference>
<dbReference type="EMBL" id="QKWP01000096">
    <property type="protein sequence ID" value="RIB27533.1"/>
    <property type="molecule type" value="Genomic_DNA"/>
</dbReference>
<accession>A0A397W5I7</accession>
<keyword evidence="1" id="KW-1133">Transmembrane helix</keyword>